<dbReference type="Proteomes" id="UP000287166">
    <property type="component" value="Unassembled WGS sequence"/>
</dbReference>
<dbReference type="AlphaFoldDB" id="A0A401G959"/>
<evidence type="ECO:0000313" key="2">
    <source>
        <dbReference type="EMBL" id="GBE78704.1"/>
    </source>
</evidence>
<feature type="compositionally biased region" description="Basic and acidic residues" evidence="1">
    <location>
        <begin position="82"/>
        <end position="91"/>
    </location>
</feature>
<feature type="compositionally biased region" description="Polar residues" evidence="1">
    <location>
        <begin position="13"/>
        <end position="46"/>
    </location>
</feature>
<proteinExistence type="predicted"/>
<feature type="compositionally biased region" description="Low complexity" evidence="1">
    <location>
        <begin position="200"/>
        <end position="216"/>
    </location>
</feature>
<evidence type="ECO:0000313" key="3">
    <source>
        <dbReference type="Proteomes" id="UP000287166"/>
    </source>
</evidence>
<dbReference type="InParanoid" id="A0A401G959"/>
<sequence length="351" mass="39095">MDGGPSKTEAATAPQQPYSQPNISELSSTLLGDNTRHAQNGHTVNCKSDEGQHEVTDGERQPPRLVLHTEDDVPGDQSPSTREPRMRPRMTLDLESDDMDIFYDSKLSIEDSSPKPCITPGNALHLIDDDPSPRSQTPSSVIIIPSDEPAHDHDSNADGYRSPSEPPPVRPVPRVRFRSRVRITSGVHRHRNSMSAVNGTSTPSSASDSPSSSISAPLRYQADENTGWGPLGKRLSAYASAGGWQRRGIPSAHGTPNGHSHGTQTRVGVGAGRVNERTPLVHSRRRPPYDDDDVREDEEEDSQERESRVKREQDSEFGTWPMRILNPHWWWWHLEPVVCCFYCSEDSEYEE</sequence>
<name>A0A401G959_9APHY</name>
<gene>
    <name evidence="2" type="ORF">SCP_0115950</name>
</gene>
<feature type="compositionally biased region" description="Basic and acidic residues" evidence="1">
    <location>
        <begin position="47"/>
        <end position="71"/>
    </location>
</feature>
<evidence type="ECO:0000256" key="1">
    <source>
        <dbReference type="SAM" id="MobiDB-lite"/>
    </source>
</evidence>
<dbReference type="GeneID" id="38775621"/>
<feature type="compositionally biased region" description="Polar residues" evidence="1">
    <location>
        <begin position="257"/>
        <end position="266"/>
    </location>
</feature>
<feature type="region of interest" description="Disordered" evidence="1">
    <location>
        <begin position="106"/>
        <end position="216"/>
    </location>
</feature>
<organism evidence="2 3">
    <name type="scientific">Sparassis crispa</name>
    <dbReference type="NCBI Taxonomy" id="139825"/>
    <lineage>
        <taxon>Eukaryota</taxon>
        <taxon>Fungi</taxon>
        <taxon>Dikarya</taxon>
        <taxon>Basidiomycota</taxon>
        <taxon>Agaricomycotina</taxon>
        <taxon>Agaricomycetes</taxon>
        <taxon>Polyporales</taxon>
        <taxon>Sparassidaceae</taxon>
        <taxon>Sparassis</taxon>
    </lineage>
</organism>
<dbReference type="OrthoDB" id="3270420at2759"/>
<reference evidence="2 3" key="1">
    <citation type="journal article" date="2018" name="Sci. Rep.">
        <title>Genome sequence of the cauliflower mushroom Sparassis crispa (Hanabiratake) and its association with beneficial usage.</title>
        <authorList>
            <person name="Kiyama R."/>
            <person name="Furutani Y."/>
            <person name="Kawaguchi K."/>
            <person name="Nakanishi T."/>
        </authorList>
    </citation>
    <scope>NUCLEOTIDE SEQUENCE [LARGE SCALE GENOMIC DNA]</scope>
</reference>
<keyword evidence="3" id="KW-1185">Reference proteome</keyword>
<accession>A0A401G959</accession>
<protein>
    <submittedName>
        <fullName evidence="2">Uncharacterized protein</fullName>
    </submittedName>
</protein>
<dbReference type="RefSeq" id="XP_027609617.1">
    <property type="nucleotide sequence ID" value="XM_027753816.1"/>
</dbReference>
<dbReference type="EMBL" id="BFAD01000001">
    <property type="protein sequence ID" value="GBE78704.1"/>
    <property type="molecule type" value="Genomic_DNA"/>
</dbReference>
<feature type="compositionally biased region" description="Basic residues" evidence="1">
    <location>
        <begin position="173"/>
        <end position="192"/>
    </location>
</feature>
<feature type="region of interest" description="Disordered" evidence="1">
    <location>
        <begin position="246"/>
        <end position="315"/>
    </location>
</feature>
<feature type="region of interest" description="Disordered" evidence="1">
    <location>
        <begin position="1"/>
        <end position="91"/>
    </location>
</feature>
<comment type="caution">
    <text evidence="2">The sequence shown here is derived from an EMBL/GenBank/DDBJ whole genome shotgun (WGS) entry which is preliminary data.</text>
</comment>
<feature type="compositionally biased region" description="Basic and acidic residues" evidence="1">
    <location>
        <begin position="304"/>
        <end position="314"/>
    </location>
</feature>
<feature type="compositionally biased region" description="Acidic residues" evidence="1">
    <location>
        <begin position="290"/>
        <end position="303"/>
    </location>
</feature>